<gene>
    <name evidence="2" type="ORF">MHA01_14770</name>
</gene>
<proteinExistence type="predicted"/>
<reference evidence="2 3" key="1">
    <citation type="submission" date="2019-07" db="EMBL/GenBank/DDBJ databases">
        <title>Whole genome shotgun sequence of Marinococcus halophilus NBRC 102359.</title>
        <authorList>
            <person name="Hosoyama A."/>
            <person name="Uohara A."/>
            <person name="Ohji S."/>
            <person name="Ichikawa N."/>
        </authorList>
    </citation>
    <scope>NUCLEOTIDE SEQUENCE [LARGE SCALE GENOMIC DNA]</scope>
    <source>
        <strain evidence="2 3">NBRC 102359</strain>
    </source>
</reference>
<protein>
    <recommendedName>
        <fullName evidence="4">Ornithine aminotransferase</fullName>
    </recommendedName>
</protein>
<dbReference type="EMBL" id="BJUN01000006">
    <property type="protein sequence ID" value="GEK58572.1"/>
    <property type="molecule type" value="Genomic_DNA"/>
</dbReference>
<keyword evidence="3" id="KW-1185">Reference proteome</keyword>
<dbReference type="RefSeq" id="WP_371862260.1">
    <property type="nucleotide sequence ID" value="NZ_BJUN01000006.1"/>
</dbReference>
<name>A0A510Y5F5_MARHA</name>
<dbReference type="Proteomes" id="UP000321051">
    <property type="component" value="Unassembled WGS sequence"/>
</dbReference>
<evidence type="ECO:0000256" key="1">
    <source>
        <dbReference type="SAM" id="MobiDB-lite"/>
    </source>
</evidence>
<evidence type="ECO:0000313" key="3">
    <source>
        <dbReference type="Proteomes" id="UP000321051"/>
    </source>
</evidence>
<evidence type="ECO:0000313" key="2">
    <source>
        <dbReference type="EMBL" id="GEK58572.1"/>
    </source>
</evidence>
<comment type="caution">
    <text evidence="2">The sequence shown here is derived from an EMBL/GenBank/DDBJ whole genome shotgun (WGS) entry which is preliminary data.</text>
</comment>
<accession>A0A510Y5F5</accession>
<organism evidence="2 3">
    <name type="scientific">Marinococcus halophilus</name>
    <dbReference type="NCBI Taxonomy" id="1371"/>
    <lineage>
        <taxon>Bacteria</taxon>
        <taxon>Bacillati</taxon>
        <taxon>Bacillota</taxon>
        <taxon>Bacilli</taxon>
        <taxon>Bacillales</taxon>
        <taxon>Bacillaceae</taxon>
        <taxon>Marinococcus</taxon>
    </lineage>
</organism>
<sequence length="40" mass="4495">MSETMSSRQIIDQNDKHGAHNYTPLPIVITEAEGVWVNDP</sequence>
<dbReference type="AlphaFoldDB" id="A0A510Y5F5"/>
<dbReference type="Gene3D" id="3.90.1150.10">
    <property type="entry name" value="Aspartate Aminotransferase, domain 1"/>
    <property type="match status" value="1"/>
</dbReference>
<feature type="region of interest" description="Disordered" evidence="1">
    <location>
        <begin position="1"/>
        <end position="22"/>
    </location>
</feature>
<dbReference type="InterPro" id="IPR015422">
    <property type="entry name" value="PyrdxlP-dep_Trfase_small"/>
</dbReference>
<feature type="compositionally biased region" description="Polar residues" evidence="1">
    <location>
        <begin position="1"/>
        <end position="12"/>
    </location>
</feature>
<evidence type="ECO:0008006" key="4">
    <source>
        <dbReference type="Google" id="ProtNLM"/>
    </source>
</evidence>